<dbReference type="EMBL" id="AY320035">
    <property type="protein sequence ID" value="AAR29745.1"/>
    <property type="molecule type" value="Genomic_DNA"/>
</dbReference>
<name>Q6VY92_9CAUD</name>
<reference evidence="1 2" key="2">
    <citation type="journal article" date="1995" name="Arch. Virol.">
        <title>Analysis of the open reading frames of the main capsid proteins of actinophage VWB.</title>
        <authorList>
            <person name="Anne J."/>
            <person name="Fiten P."/>
            <person name="Van Mellaert L."/>
            <person name="Joris B."/>
            <person name="Opdenakker G."/>
            <person name="Eyssen H."/>
        </authorList>
    </citation>
    <scope>NUCLEOTIDE SEQUENCE [LARGE SCALE GENOMIC DNA]</scope>
</reference>
<evidence type="ECO:0000313" key="2">
    <source>
        <dbReference type="Proteomes" id="UP000001708"/>
    </source>
</evidence>
<evidence type="ECO:0000313" key="1">
    <source>
        <dbReference type="EMBL" id="AAR29745.1"/>
    </source>
</evidence>
<dbReference type="KEGG" id="vg:2732834"/>
<sequence length="222" mass="24576">MRADQRVHRGPLRITADGIRYDDPVPSDWDDEGILWPRVTGTETGRPLYADINPLRQRLALEDPQRLLCQVGMGPATVTSAGVLWIVPQPAGKPWDPYRAAWPAGRTAEPPVCAAHAPLAARWCPRLRGGYAAVLVRRAPLVAVEGTLFRPDGKRLVEVIPHSLFELDPPDDTPDDELIDPRFLLGEHLVRDLDDVTPVDLRDPELYRDAVPCDASGIPRVS</sequence>
<dbReference type="RefSeq" id="NP_958299.1">
    <property type="nucleotide sequence ID" value="NC_005345.2"/>
</dbReference>
<organism evidence="1 2">
    <name type="scientific">Streptomyces phage VWB</name>
    <dbReference type="NCBI Taxonomy" id="10702"/>
    <lineage>
        <taxon>Viruses</taxon>
        <taxon>Duplodnaviria</taxon>
        <taxon>Heunggongvirae</taxon>
        <taxon>Uroviricota</taxon>
        <taxon>Caudoviricetes</taxon>
        <taxon>Veewebvirus</taxon>
        <taxon>Veewebvirus vwb</taxon>
    </lineage>
</organism>
<reference evidence="1 2" key="3">
    <citation type="journal article" date="1998" name="Microbiology">
        <title>Site-specific integration of bacteriophage VWB genome into Streptomyces venezuelae and construction of a VWB-based integrative vector.</title>
        <authorList>
            <person name="Van Mellaert L."/>
            <person name="Mei L."/>
            <person name="Lammertyn E."/>
            <person name="Schacht S."/>
            <person name="Anne J."/>
        </authorList>
    </citation>
    <scope>NUCLEOTIDE SEQUENCE [LARGE SCALE GENOMIC DNA]</scope>
</reference>
<dbReference type="Proteomes" id="UP000001708">
    <property type="component" value="Segment"/>
</dbReference>
<reference evidence="1 2" key="1">
    <citation type="journal article" date="1990" name="J. Gen. Microbiol.">
        <title>Further biological and molecular characterization of actinophage VWB.</title>
        <authorList>
            <person name="Anne J."/>
            <person name="Van Mellaert L."/>
            <person name="Decock B."/>
            <person name="Van Damme J."/>
            <person name="Van Aerschot A."/>
            <person name="Herdewijn P."/>
            <person name="Eyssen H."/>
        </authorList>
    </citation>
    <scope>NUCLEOTIDE SEQUENCE [LARGE SCALE GENOMIC DNA]</scope>
</reference>
<protein>
    <submittedName>
        <fullName evidence="1">Uncharacterized protein</fullName>
    </submittedName>
</protein>
<reference evidence="1 2" key="4">
    <citation type="journal article" date="2005" name="Virology">
        <title>Complete genomic nucleotide sequence and analysis of the temperate bacteriophage VWB.</title>
        <authorList>
            <person name="Van Dessel W."/>
            <person name="Van Mellaert L."/>
            <person name="Liesegang H."/>
            <person name="Raasch C."/>
            <person name="De Keersmaeker S."/>
            <person name="Geukens N."/>
            <person name="Lammertyn E."/>
            <person name="Streit W."/>
            <person name="Anne J."/>
        </authorList>
    </citation>
    <scope>NUCLEOTIDE SEQUENCE [LARGE SCALE GENOMIC DNA]</scope>
</reference>
<accession>Q6VY92</accession>
<keyword evidence="2" id="KW-1185">Reference proteome</keyword>
<proteinExistence type="predicted"/>
<dbReference type="GeneID" id="2732834"/>